<evidence type="ECO:0000313" key="4">
    <source>
        <dbReference type="Proteomes" id="UP001497480"/>
    </source>
</evidence>
<gene>
    <name evidence="3" type="ORF">LLUT_LOCUS19296</name>
</gene>
<keyword evidence="1" id="KW-0175">Coiled coil</keyword>
<dbReference type="Proteomes" id="UP001497480">
    <property type="component" value="Unassembled WGS sequence"/>
</dbReference>
<evidence type="ECO:0000256" key="2">
    <source>
        <dbReference type="SAM" id="MobiDB-lite"/>
    </source>
</evidence>
<dbReference type="EMBL" id="CAXHTB010000013">
    <property type="protein sequence ID" value="CAL0318236.1"/>
    <property type="molecule type" value="Genomic_DNA"/>
</dbReference>
<comment type="caution">
    <text evidence="3">The sequence shown here is derived from an EMBL/GenBank/DDBJ whole genome shotgun (WGS) entry which is preliminary data.</text>
</comment>
<keyword evidence="4" id="KW-1185">Reference proteome</keyword>
<protein>
    <recommendedName>
        <fullName evidence="5">Protein FAR1-RELATED SEQUENCE</fullName>
    </recommendedName>
</protein>
<organism evidence="3 4">
    <name type="scientific">Lupinus luteus</name>
    <name type="common">European yellow lupine</name>
    <dbReference type="NCBI Taxonomy" id="3873"/>
    <lineage>
        <taxon>Eukaryota</taxon>
        <taxon>Viridiplantae</taxon>
        <taxon>Streptophyta</taxon>
        <taxon>Embryophyta</taxon>
        <taxon>Tracheophyta</taxon>
        <taxon>Spermatophyta</taxon>
        <taxon>Magnoliopsida</taxon>
        <taxon>eudicotyledons</taxon>
        <taxon>Gunneridae</taxon>
        <taxon>Pentapetalae</taxon>
        <taxon>rosids</taxon>
        <taxon>fabids</taxon>
        <taxon>Fabales</taxon>
        <taxon>Fabaceae</taxon>
        <taxon>Papilionoideae</taxon>
        <taxon>50 kb inversion clade</taxon>
        <taxon>genistoids sensu lato</taxon>
        <taxon>core genistoids</taxon>
        <taxon>Genisteae</taxon>
        <taxon>Lupinus</taxon>
    </lineage>
</organism>
<sequence length="217" mass="24771">MEENDKREVEISEQIQQAGMILDSKEKLHTFYNTYAYEVGFGVRKVSTKTKGEVKYYTLACSRGDKYVCKANSSKVAHMANSRGKYDFLMELIDKAKERLKDIDLDNSKKITTLPRIDHATKSSEKLLSPLQVRSKGRPPSKRKESKVEKIIKTKKKNKEVNGEKQGVRQGHGNPPNLNMTSEMIFLKTHLLRLASEDGKHLTVPKHIGYGPERSYD</sequence>
<evidence type="ECO:0000256" key="1">
    <source>
        <dbReference type="SAM" id="Coils"/>
    </source>
</evidence>
<proteinExistence type="predicted"/>
<evidence type="ECO:0000313" key="3">
    <source>
        <dbReference type="EMBL" id="CAL0318236.1"/>
    </source>
</evidence>
<feature type="region of interest" description="Disordered" evidence="2">
    <location>
        <begin position="123"/>
        <end position="180"/>
    </location>
</feature>
<feature type="coiled-coil region" evidence="1">
    <location>
        <begin position="79"/>
        <end position="106"/>
    </location>
</feature>
<reference evidence="3 4" key="1">
    <citation type="submission" date="2024-03" db="EMBL/GenBank/DDBJ databases">
        <authorList>
            <person name="Martinez-Hernandez J."/>
        </authorList>
    </citation>
    <scope>NUCLEOTIDE SEQUENCE [LARGE SCALE GENOMIC DNA]</scope>
</reference>
<dbReference type="AlphaFoldDB" id="A0AAV1X9H4"/>
<accession>A0AAV1X9H4</accession>
<feature type="compositionally biased region" description="Basic and acidic residues" evidence="2">
    <location>
        <begin position="142"/>
        <end position="152"/>
    </location>
</feature>
<evidence type="ECO:0008006" key="5">
    <source>
        <dbReference type="Google" id="ProtNLM"/>
    </source>
</evidence>
<name>A0AAV1X9H4_LUPLU</name>